<dbReference type="EMBL" id="CAJMWY010000357">
    <property type="protein sequence ID" value="CAE6429607.1"/>
    <property type="molecule type" value="Genomic_DNA"/>
</dbReference>
<reference evidence="3" key="1">
    <citation type="submission" date="2021-01" db="EMBL/GenBank/DDBJ databases">
        <authorList>
            <person name="Kaushik A."/>
        </authorList>
    </citation>
    <scope>NUCLEOTIDE SEQUENCE</scope>
    <source>
        <strain evidence="4">AG4-R118</strain>
        <strain evidence="3">AG4-RS23</strain>
    </source>
</reference>
<name>A0A8H2XLG3_9AGAM</name>
<evidence type="ECO:0000313" key="3">
    <source>
        <dbReference type="EMBL" id="CAE6429607.1"/>
    </source>
</evidence>
<dbReference type="Proteomes" id="UP000663888">
    <property type="component" value="Unassembled WGS sequence"/>
</dbReference>
<evidence type="ECO:0000256" key="1">
    <source>
        <dbReference type="SAM" id="Coils"/>
    </source>
</evidence>
<organism evidence="3 5">
    <name type="scientific">Rhizoctonia solani</name>
    <dbReference type="NCBI Taxonomy" id="456999"/>
    <lineage>
        <taxon>Eukaryota</taxon>
        <taxon>Fungi</taxon>
        <taxon>Dikarya</taxon>
        <taxon>Basidiomycota</taxon>
        <taxon>Agaricomycotina</taxon>
        <taxon>Agaricomycetes</taxon>
        <taxon>Cantharellales</taxon>
        <taxon>Ceratobasidiaceae</taxon>
        <taxon>Rhizoctonia</taxon>
    </lineage>
</organism>
<comment type="caution">
    <text evidence="3">The sequence shown here is derived from an EMBL/GenBank/DDBJ whole genome shotgun (WGS) entry which is preliminary data.</text>
</comment>
<keyword evidence="1" id="KW-0175">Coiled coil</keyword>
<evidence type="ECO:0008006" key="6">
    <source>
        <dbReference type="Google" id="ProtNLM"/>
    </source>
</evidence>
<dbReference type="AlphaFoldDB" id="A0A8H2XLG3"/>
<feature type="region of interest" description="Disordered" evidence="2">
    <location>
        <begin position="134"/>
        <end position="157"/>
    </location>
</feature>
<gene>
    <name evidence="3" type="ORF">RDB_LOCUS24223</name>
    <name evidence="4" type="ORF">RDB_LOCUS42843</name>
</gene>
<evidence type="ECO:0000256" key="2">
    <source>
        <dbReference type="SAM" id="MobiDB-lite"/>
    </source>
</evidence>
<feature type="coiled-coil region" evidence="1">
    <location>
        <begin position="298"/>
        <end position="325"/>
    </location>
</feature>
<evidence type="ECO:0000313" key="5">
    <source>
        <dbReference type="Proteomes" id="UP000663861"/>
    </source>
</evidence>
<evidence type="ECO:0000313" key="4">
    <source>
        <dbReference type="EMBL" id="CAE6436262.1"/>
    </source>
</evidence>
<protein>
    <recommendedName>
        <fullName evidence="6">PPPDE domain-containing protein</fullName>
    </recommendedName>
</protein>
<dbReference type="Proteomes" id="UP000663861">
    <property type="component" value="Unassembled WGS sequence"/>
</dbReference>
<dbReference type="EMBL" id="CAJMWX010000861">
    <property type="protein sequence ID" value="CAE6436262.1"/>
    <property type="molecule type" value="Genomic_DNA"/>
</dbReference>
<sequence length="332" mass="38509">MSPPPKASKRTRDALKIIAIVAQTIPQRVQQFRITSTSTSRKVSCEYKERHKQIFPAGFDSTSSSSSAERLYYPFSPERLYDVLTSGYTPEHHVEHIIVKSASYCKKNTSPKHEFIILEVEDTESPGLKNFIALDRNNGEGPNRPPRRRLSSESSQTVAAKDEFRVSYDGNRDRLLEQCDLQHHETLETLVFQSHEPLLLYQLATLTRAVSLQRDKYHVINANCYWFAGLIWDCIIRMRPSAYCNVLRGQIRGAFISWLRHSTNTAELAVTYEYVDKELLEIEKNFGIQKQRWTRSHDAEMKEDIEAMRKRVKELEDQLNARSDHTSIRMEL</sequence>
<proteinExistence type="predicted"/>
<accession>A0A8H2XLG3</accession>